<dbReference type="EMBL" id="JAACJN010000389">
    <property type="protein sequence ID" value="KAF5344966.1"/>
    <property type="molecule type" value="Genomic_DNA"/>
</dbReference>
<keyword evidence="3" id="KW-1185">Reference proteome</keyword>
<feature type="region of interest" description="Disordered" evidence="1">
    <location>
        <begin position="33"/>
        <end position="64"/>
    </location>
</feature>
<sequence length="116" mass="13128">MKLPDIFFKQLDEIMEGSDSETEVDYIARITMNSRGNSNQTGQKNDSRLGTAFTPPSTQLSRDLKLKTTGSSALRFQSPRNKPQPIPIRRSTIQSVLPMVFKEAQTVILTQNVWQK</sequence>
<dbReference type="AlphaFoldDB" id="A0A8H5FQ30"/>
<protein>
    <submittedName>
        <fullName evidence="2">Uncharacterized protein</fullName>
    </submittedName>
</protein>
<proteinExistence type="predicted"/>
<accession>A0A8H5FQ30</accession>
<evidence type="ECO:0000256" key="1">
    <source>
        <dbReference type="SAM" id="MobiDB-lite"/>
    </source>
</evidence>
<evidence type="ECO:0000313" key="3">
    <source>
        <dbReference type="Proteomes" id="UP000518752"/>
    </source>
</evidence>
<name>A0A8H5FQ30_9AGAR</name>
<organism evidence="2 3">
    <name type="scientific">Collybiopsis confluens</name>
    <dbReference type="NCBI Taxonomy" id="2823264"/>
    <lineage>
        <taxon>Eukaryota</taxon>
        <taxon>Fungi</taxon>
        <taxon>Dikarya</taxon>
        <taxon>Basidiomycota</taxon>
        <taxon>Agaricomycotina</taxon>
        <taxon>Agaricomycetes</taxon>
        <taxon>Agaricomycetidae</taxon>
        <taxon>Agaricales</taxon>
        <taxon>Marasmiineae</taxon>
        <taxon>Omphalotaceae</taxon>
        <taxon>Collybiopsis</taxon>
    </lineage>
</organism>
<feature type="compositionally biased region" description="Polar residues" evidence="1">
    <location>
        <begin position="33"/>
        <end position="44"/>
    </location>
</feature>
<evidence type="ECO:0000313" key="2">
    <source>
        <dbReference type="EMBL" id="KAF5344966.1"/>
    </source>
</evidence>
<dbReference type="Proteomes" id="UP000518752">
    <property type="component" value="Unassembled WGS sequence"/>
</dbReference>
<gene>
    <name evidence="2" type="ORF">D9757_014583</name>
</gene>
<reference evidence="2 3" key="1">
    <citation type="journal article" date="2020" name="ISME J.">
        <title>Uncovering the hidden diversity of litter-decomposition mechanisms in mushroom-forming fungi.</title>
        <authorList>
            <person name="Floudas D."/>
            <person name="Bentzer J."/>
            <person name="Ahren D."/>
            <person name="Johansson T."/>
            <person name="Persson P."/>
            <person name="Tunlid A."/>
        </authorList>
    </citation>
    <scope>NUCLEOTIDE SEQUENCE [LARGE SCALE GENOMIC DNA]</scope>
    <source>
        <strain evidence="2 3">CBS 406.79</strain>
    </source>
</reference>
<comment type="caution">
    <text evidence="2">The sequence shown here is derived from an EMBL/GenBank/DDBJ whole genome shotgun (WGS) entry which is preliminary data.</text>
</comment>